<dbReference type="GeneID" id="94337526"/>
<evidence type="ECO:0000256" key="9">
    <source>
        <dbReference type="ARBA" id="ARBA00022833"/>
    </source>
</evidence>
<evidence type="ECO:0000256" key="1">
    <source>
        <dbReference type="ARBA" id="ARBA00001936"/>
    </source>
</evidence>
<comment type="cofactor">
    <cofactor evidence="2">
        <name>Zn(2+)</name>
        <dbReference type="ChEBI" id="CHEBI:29105"/>
    </cofactor>
</comment>
<keyword evidence="6" id="KW-0507">mRNA processing</keyword>
<dbReference type="GO" id="GO:0008419">
    <property type="term" value="F:RNA lariat debranching enzyme activity"/>
    <property type="evidence" value="ECO:0007669"/>
    <property type="project" value="UniProtKB-ARBA"/>
</dbReference>
<evidence type="ECO:0000256" key="5">
    <source>
        <dbReference type="ARBA" id="ARBA00006045"/>
    </source>
</evidence>
<keyword evidence="11" id="KW-0464">Manganese</keyword>
<dbReference type="PANTHER" id="PTHR12849">
    <property type="entry name" value="RNA LARIAT DEBRANCHING ENZYME"/>
    <property type="match status" value="1"/>
</dbReference>
<dbReference type="GO" id="GO:0000398">
    <property type="term" value="P:mRNA splicing, via spliceosome"/>
    <property type="evidence" value="ECO:0007669"/>
    <property type="project" value="TreeGrafter"/>
</dbReference>
<evidence type="ECO:0000313" key="14">
    <source>
        <dbReference type="EMBL" id="KAK2195553.1"/>
    </source>
</evidence>
<dbReference type="AlphaFoldDB" id="A0AAD9PJJ0"/>
<keyword evidence="12" id="KW-0539">Nucleus</keyword>
<dbReference type="CDD" id="cd00844">
    <property type="entry name" value="MPP_Dbr1_N"/>
    <property type="match status" value="1"/>
</dbReference>
<keyword evidence="15" id="KW-1185">Reference proteome</keyword>
<keyword evidence="10" id="KW-0408">Iron</keyword>
<dbReference type="Gene3D" id="3.60.21.10">
    <property type="match status" value="1"/>
</dbReference>
<dbReference type="Proteomes" id="UP001214638">
    <property type="component" value="Unassembled WGS sequence"/>
</dbReference>
<reference evidence="14" key="1">
    <citation type="journal article" date="2023" name="Nat. Microbiol.">
        <title>Babesia duncani multi-omics identifies virulence factors and drug targets.</title>
        <authorList>
            <person name="Singh P."/>
            <person name="Lonardi S."/>
            <person name="Liang Q."/>
            <person name="Vydyam P."/>
            <person name="Khabirova E."/>
            <person name="Fang T."/>
            <person name="Gihaz S."/>
            <person name="Thekkiniath J."/>
            <person name="Munshi M."/>
            <person name="Abel S."/>
            <person name="Ciampossin L."/>
            <person name="Batugedara G."/>
            <person name="Gupta M."/>
            <person name="Lu X.M."/>
            <person name="Lenz T."/>
            <person name="Chakravarty S."/>
            <person name="Cornillot E."/>
            <person name="Hu Y."/>
            <person name="Ma W."/>
            <person name="Gonzalez L.M."/>
            <person name="Sanchez S."/>
            <person name="Estrada K."/>
            <person name="Sanchez-Flores A."/>
            <person name="Montero E."/>
            <person name="Harb O.S."/>
            <person name="Le Roch K.G."/>
            <person name="Mamoun C.B."/>
        </authorList>
    </citation>
    <scope>NUCLEOTIDE SEQUENCE</scope>
    <source>
        <strain evidence="14">WA1</strain>
    </source>
</reference>
<keyword evidence="8" id="KW-0378">Hydrolase</keyword>
<comment type="cofactor">
    <cofactor evidence="3">
        <name>Fe(2+)</name>
        <dbReference type="ChEBI" id="CHEBI:29033"/>
    </cofactor>
</comment>
<comment type="cofactor">
    <cofactor evidence="1">
        <name>Mn(2+)</name>
        <dbReference type="ChEBI" id="CHEBI:29035"/>
    </cofactor>
</comment>
<proteinExistence type="inferred from homology"/>
<comment type="caution">
    <text evidence="14">The sequence shown here is derived from an EMBL/GenBank/DDBJ whole genome shotgun (WGS) entry which is preliminary data.</text>
</comment>
<name>A0AAD9PJJ0_9APIC</name>
<keyword evidence="9" id="KW-0862">Zinc</keyword>
<sequence length="394" mass="45721">MIVAIQGCCHGELDKIYEAIKADEVTKKRKVDLLLCCGDFQAIRNNQDLNELTCKWRYRKYKDFKDYYNGEKVAPVLTIFVGGNHEAPELLRHLYFGGWVAPNIYYLGHSGVINISGLRIAGISGIYNYHDFKKGFFEHSPYNESTKRSAYHIREYEIAKLSLIREPIDIFLSHDWPRGVWKYGDLNSLLHQCPHFEEDINNGNLGNPETAKILDKLKPRFWFSAHLHVKFEADVNHEDGSTTHFLALDKPLGNRHFLEIMSIPLLLKNVVDSSESRINVDINKELSIYYDREWCAILKANGDRMPLNTFSSNVDIKLREPSQDDFKEVDVCFKNSTLKHNDNDPCYYQVPECTKELYENVQKQRELFMGILGLPDNTFFTPDNNTKLEVILRE</sequence>
<evidence type="ECO:0000256" key="10">
    <source>
        <dbReference type="ARBA" id="ARBA00023004"/>
    </source>
</evidence>
<dbReference type="RefSeq" id="XP_067802396.1">
    <property type="nucleotide sequence ID" value="XM_067948245.1"/>
</dbReference>
<comment type="subcellular location">
    <subcellularLocation>
        <location evidence="4">Nucleus</location>
    </subcellularLocation>
</comment>
<dbReference type="Pfam" id="PF05011">
    <property type="entry name" value="DBR1"/>
    <property type="match status" value="1"/>
</dbReference>
<evidence type="ECO:0000256" key="8">
    <source>
        <dbReference type="ARBA" id="ARBA00022801"/>
    </source>
</evidence>
<dbReference type="InterPro" id="IPR004843">
    <property type="entry name" value="Calcineurin-like_PHP"/>
</dbReference>
<evidence type="ECO:0000256" key="12">
    <source>
        <dbReference type="ARBA" id="ARBA00023242"/>
    </source>
</evidence>
<evidence type="ECO:0000256" key="7">
    <source>
        <dbReference type="ARBA" id="ARBA00022723"/>
    </source>
</evidence>
<evidence type="ECO:0000256" key="11">
    <source>
        <dbReference type="ARBA" id="ARBA00023211"/>
    </source>
</evidence>
<evidence type="ECO:0000256" key="4">
    <source>
        <dbReference type="ARBA" id="ARBA00004123"/>
    </source>
</evidence>
<dbReference type="InterPro" id="IPR029052">
    <property type="entry name" value="Metallo-depent_PP-like"/>
</dbReference>
<evidence type="ECO:0000313" key="15">
    <source>
        <dbReference type="Proteomes" id="UP001214638"/>
    </source>
</evidence>
<evidence type="ECO:0000256" key="3">
    <source>
        <dbReference type="ARBA" id="ARBA00001954"/>
    </source>
</evidence>
<gene>
    <name evidence="14" type="ORF">BdWA1_003229</name>
</gene>
<feature type="domain" description="Lariat debranching enzyme C-terminal" evidence="13">
    <location>
        <begin position="235"/>
        <end position="378"/>
    </location>
</feature>
<dbReference type="KEGG" id="bdw:94337526"/>
<dbReference type="SMART" id="SM01124">
    <property type="entry name" value="DBR1"/>
    <property type="match status" value="1"/>
</dbReference>
<protein>
    <submittedName>
        <fullName evidence="14">Bifunctional Metallo-dependent phosphatase-like/Lariat debranching enzyme</fullName>
    </submittedName>
</protein>
<dbReference type="GO" id="GO:0046872">
    <property type="term" value="F:metal ion binding"/>
    <property type="evidence" value="ECO:0007669"/>
    <property type="project" value="UniProtKB-KW"/>
</dbReference>
<dbReference type="PANTHER" id="PTHR12849:SF0">
    <property type="entry name" value="LARIAT DEBRANCHING ENZYME"/>
    <property type="match status" value="1"/>
</dbReference>
<dbReference type="FunFam" id="3.60.21.10:FF:000035">
    <property type="entry name" value="Lariat debranching enzyme"/>
    <property type="match status" value="1"/>
</dbReference>
<dbReference type="GO" id="GO:0005634">
    <property type="term" value="C:nucleus"/>
    <property type="evidence" value="ECO:0007669"/>
    <property type="project" value="UniProtKB-SubCell"/>
</dbReference>
<dbReference type="InterPro" id="IPR007708">
    <property type="entry name" value="DBR1_C"/>
</dbReference>
<keyword evidence="7" id="KW-0479">Metal-binding</keyword>
<evidence type="ECO:0000259" key="13">
    <source>
        <dbReference type="SMART" id="SM01124"/>
    </source>
</evidence>
<dbReference type="Pfam" id="PF00149">
    <property type="entry name" value="Metallophos"/>
    <property type="match status" value="1"/>
</dbReference>
<comment type="similarity">
    <text evidence="5">Belongs to the lariat debranching enzyme family.</text>
</comment>
<organism evidence="14 15">
    <name type="scientific">Babesia duncani</name>
    <dbReference type="NCBI Taxonomy" id="323732"/>
    <lineage>
        <taxon>Eukaryota</taxon>
        <taxon>Sar</taxon>
        <taxon>Alveolata</taxon>
        <taxon>Apicomplexa</taxon>
        <taxon>Aconoidasida</taxon>
        <taxon>Piroplasmida</taxon>
        <taxon>Babesiidae</taxon>
        <taxon>Babesia</taxon>
    </lineage>
</organism>
<evidence type="ECO:0000256" key="6">
    <source>
        <dbReference type="ARBA" id="ARBA00022664"/>
    </source>
</evidence>
<dbReference type="SUPFAM" id="SSF56300">
    <property type="entry name" value="Metallo-dependent phosphatases"/>
    <property type="match status" value="1"/>
</dbReference>
<dbReference type="InterPro" id="IPR041816">
    <property type="entry name" value="Dbr1_N"/>
</dbReference>
<accession>A0AAD9PJJ0</accession>
<evidence type="ECO:0000256" key="2">
    <source>
        <dbReference type="ARBA" id="ARBA00001947"/>
    </source>
</evidence>
<dbReference type="EMBL" id="JALLKP010000004">
    <property type="protein sequence ID" value="KAK2195553.1"/>
    <property type="molecule type" value="Genomic_DNA"/>
</dbReference>